<dbReference type="AlphaFoldDB" id="M9RJE0"/>
<evidence type="ECO:0000313" key="2">
    <source>
        <dbReference type="Proteomes" id="UP000004688"/>
    </source>
</evidence>
<keyword evidence="2" id="KW-1185">Reference proteome</keyword>
<dbReference type="OrthoDB" id="7743029at2"/>
<dbReference type="Proteomes" id="UP000004688">
    <property type="component" value="Chromosome"/>
</dbReference>
<dbReference type="HOGENOM" id="CLU_2012942_0_0_5"/>
<protein>
    <submittedName>
        <fullName evidence="1">Uncharacterized protein</fullName>
    </submittedName>
</protein>
<organism evidence="1 2">
    <name type="scientific">Octadecabacter arcticus 238</name>
    <dbReference type="NCBI Taxonomy" id="391616"/>
    <lineage>
        <taxon>Bacteria</taxon>
        <taxon>Pseudomonadati</taxon>
        <taxon>Pseudomonadota</taxon>
        <taxon>Alphaproteobacteria</taxon>
        <taxon>Rhodobacterales</taxon>
        <taxon>Roseobacteraceae</taxon>
        <taxon>Octadecabacter</taxon>
    </lineage>
</organism>
<reference evidence="1 2" key="1">
    <citation type="journal article" date="2013" name="PLoS ONE">
        <title>Poles Apart: Arctic and Antarctic Octadecabacter strains Share High Genome Plasticity and a New Type of Xanthorhodopsin.</title>
        <authorList>
            <person name="Vollmers J."/>
            <person name="Voget S."/>
            <person name="Dietrich S."/>
            <person name="Gollnow K."/>
            <person name="Smits M."/>
            <person name="Meyer K."/>
            <person name="Brinkhoff T."/>
            <person name="Simon M."/>
            <person name="Daniel R."/>
        </authorList>
    </citation>
    <scope>NUCLEOTIDE SEQUENCE [LARGE SCALE GENOMIC DNA]</scope>
    <source>
        <strain evidence="1 2">238</strain>
    </source>
</reference>
<dbReference type="STRING" id="391616.OA238_c26860"/>
<dbReference type="RefSeq" id="WP_015495785.1">
    <property type="nucleotide sequence ID" value="NC_020908.1"/>
</dbReference>
<accession>M9RJE0</accession>
<dbReference type="EMBL" id="CP003742">
    <property type="protein sequence ID" value="AGI72724.1"/>
    <property type="molecule type" value="Genomic_DNA"/>
</dbReference>
<sequence>MIRFALAFTVLAGAAEAQSIKLQADEIDILLSGNTVVGDWDGVPYRQFFGADGVTVFAQRDAEVSRGEWRVDVELDEYQSIWPSDADWAGRYVMEFSGDWYWVSKSTPPTPFEVLEGEQLLAE</sequence>
<dbReference type="eggNOG" id="ENOG5032XPK">
    <property type="taxonomic scope" value="Bacteria"/>
</dbReference>
<evidence type="ECO:0000313" key="1">
    <source>
        <dbReference type="EMBL" id="AGI72724.1"/>
    </source>
</evidence>
<dbReference type="KEGG" id="oar:OA238_c26860"/>
<gene>
    <name evidence="1" type="ORF">OA238_c26860</name>
</gene>
<proteinExistence type="predicted"/>
<name>M9RJE0_9RHOB</name>